<feature type="domain" description="Retrotransposon Copia-like N-terminal" evidence="4">
    <location>
        <begin position="217"/>
        <end position="262"/>
    </location>
</feature>
<name>A0A2I0KWK1_PUNGR</name>
<dbReference type="InterPro" id="IPR005162">
    <property type="entry name" value="Retrotrans_gag_dom"/>
</dbReference>
<evidence type="ECO:0000313" key="6">
    <source>
        <dbReference type="Proteomes" id="UP000233551"/>
    </source>
</evidence>
<proteinExistence type="predicted"/>
<evidence type="ECO:0000259" key="3">
    <source>
        <dbReference type="Pfam" id="PF03732"/>
    </source>
</evidence>
<feature type="transmembrane region" description="Helical" evidence="2">
    <location>
        <begin position="12"/>
        <end position="28"/>
    </location>
</feature>
<reference evidence="5 6" key="1">
    <citation type="submission" date="2017-11" db="EMBL/GenBank/DDBJ databases">
        <title>De-novo sequencing of pomegranate (Punica granatum L.) genome.</title>
        <authorList>
            <person name="Akparov Z."/>
            <person name="Amiraslanov A."/>
            <person name="Hajiyeva S."/>
            <person name="Abbasov M."/>
            <person name="Kaur K."/>
            <person name="Hamwieh A."/>
            <person name="Solovyev V."/>
            <person name="Salamov A."/>
            <person name="Braich B."/>
            <person name="Kosarev P."/>
            <person name="Mahmoud A."/>
            <person name="Hajiyev E."/>
            <person name="Babayeva S."/>
            <person name="Izzatullayeva V."/>
            <person name="Mammadov A."/>
            <person name="Mammadov A."/>
            <person name="Sharifova S."/>
            <person name="Ojaghi J."/>
            <person name="Eynullazada K."/>
            <person name="Bayramov B."/>
            <person name="Abdulazimova A."/>
            <person name="Shahmuradov I."/>
        </authorList>
    </citation>
    <scope>NUCLEOTIDE SEQUENCE [LARGE SCALE GENOMIC DNA]</scope>
    <source>
        <strain evidence="6">cv. AG2017</strain>
        <tissue evidence="5">Leaf</tissue>
    </source>
</reference>
<dbReference type="AlphaFoldDB" id="A0A2I0KWK1"/>
<keyword evidence="2" id="KW-0812">Transmembrane</keyword>
<feature type="compositionally biased region" description="Low complexity" evidence="1">
    <location>
        <begin position="527"/>
        <end position="543"/>
    </location>
</feature>
<dbReference type="Pfam" id="PF03732">
    <property type="entry name" value="Retrotrans_gag"/>
    <property type="match status" value="1"/>
</dbReference>
<evidence type="ECO:0000256" key="1">
    <source>
        <dbReference type="SAM" id="MobiDB-lite"/>
    </source>
</evidence>
<dbReference type="Pfam" id="PF14244">
    <property type="entry name" value="Retrotran_gag_3"/>
    <property type="match status" value="1"/>
</dbReference>
<keyword evidence="2" id="KW-1133">Transmembrane helix</keyword>
<keyword evidence="6" id="KW-1185">Reference proteome</keyword>
<dbReference type="PANTHER" id="PTHR31168">
    <property type="entry name" value="OS02G0292800 PROTEIN"/>
    <property type="match status" value="1"/>
</dbReference>
<dbReference type="Pfam" id="PF04654">
    <property type="entry name" value="DUF599"/>
    <property type="match status" value="1"/>
</dbReference>
<dbReference type="PANTHER" id="PTHR31168:SF21">
    <property type="entry name" value="EMB|CAB89385.1"/>
    <property type="match status" value="1"/>
</dbReference>
<organism evidence="5 6">
    <name type="scientific">Punica granatum</name>
    <name type="common">Pomegranate</name>
    <dbReference type="NCBI Taxonomy" id="22663"/>
    <lineage>
        <taxon>Eukaryota</taxon>
        <taxon>Viridiplantae</taxon>
        <taxon>Streptophyta</taxon>
        <taxon>Embryophyta</taxon>
        <taxon>Tracheophyta</taxon>
        <taxon>Spermatophyta</taxon>
        <taxon>Magnoliopsida</taxon>
        <taxon>eudicotyledons</taxon>
        <taxon>Gunneridae</taxon>
        <taxon>Pentapetalae</taxon>
        <taxon>rosids</taxon>
        <taxon>malvids</taxon>
        <taxon>Myrtales</taxon>
        <taxon>Lythraceae</taxon>
        <taxon>Punica</taxon>
    </lineage>
</organism>
<dbReference type="InterPro" id="IPR006747">
    <property type="entry name" value="DUF599"/>
</dbReference>
<feature type="transmembrane region" description="Helical" evidence="2">
    <location>
        <begin position="115"/>
        <end position="134"/>
    </location>
</feature>
<feature type="transmembrane region" description="Helical" evidence="2">
    <location>
        <begin position="177"/>
        <end position="201"/>
    </location>
</feature>
<keyword evidence="2" id="KW-0472">Membrane</keyword>
<evidence type="ECO:0000259" key="4">
    <source>
        <dbReference type="Pfam" id="PF14244"/>
    </source>
</evidence>
<dbReference type="EMBL" id="PGOL01000307">
    <property type="protein sequence ID" value="PKI72842.1"/>
    <property type="molecule type" value="Genomic_DNA"/>
</dbReference>
<feature type="region of interest" description="Disordered" evidence="1">
    <location>
        <begin position="474"/>
        <end position="545"/>
    </location>
</feature>
<feature type="compositionally biased region" description="Polar residues" evidence="1">
    <location>
        <begin position="498"/>
        <end position="526"/>
    </location>
</feature>
<evidence type="ECO:0000313" key="5">
    <source>
        <dbReference type="EMBL" id="PKI72842.1"/>
    </source>
</evidence>
<dbReference type="InterPro" id="IPR029472">
    <property type="entry name" value="Copia-like_N"/>
</dbReference>
<evidence type="ECO:0008006" key="7">
    <source>
        <dbReference type="Google" id="ProtNLM"/>
    </source>
</evidence>
<feature type="transmembrane region" description="Helical" evidence="2">
    <location>
        <begin position="69"/>
        <end position="95"/>
    </location>
</feature>
<feature type="domain" description="Retrotransposon gag" evidence="3">
    <location>
        <begin position="288"/>
        <end position="378"/>
    </location>
</feature>
<evidence type="ECO:0000256" key="2">
    <source>
        <dbReference type="SAM" id="Phobius"/>
    </source>
</evidence>
<protein>
    <recommendedName>
        <fullName evidence="7">Retrotransposon Copia-like N-terminal domain-containing protein</fullName>
    </recommendedName>
</protein>
<accession>A0A2I0KWK1</accession>
<gene>
    <name evidence="5" type="ORF">CRG98_006767</name>
</gene>
<comment type="caution">
    <text evidence="5">The sequence shown here is derived from an EMBL/GenBank/DDBJ whole genome shotgun (WGS) entry which is preliminary data.</text>
</comment>
<feature type="compositionally biased region" description="Low complexity" evidence="1">
    <location>
        <begin position="474"/>
        <end position="483"/>
    </location>
</feature>
<dbReference type="Proteomes" id="UP000233551">
    <property type="component" value="Unassembled WGS sequence"/>
</dbReference>
<sequence>MGFSEDQLDYVLVPIGFAIMLAYQLYFLRRYRHFPKTTVLGMENEDRMAWVDSILQVPLSSRTVGSNVVASNITVATFLSSVCLTLCSLLGAWLANSSENPIEGLVYGNNGASTVQVKLLCLLICFVLAFSCFLESARQFVHVNFLVTTSNSSQDKVNYTKGVVVRGGEYWSVGLRALYFAICLLLWFFGPIPMFVGSIALNTSAGSMPLSYVFTPSNGSGTQLISCKLNGKNYNTWSQAMQTTLQAKNKLSFIEGKVAQPAEGELYHDQWITCNSMLVRDEELQNSVAGARNTKTLWDDLKERFSHGNETRIHQLKTAICLLRQDKRSVSEYYSKLKGLWDELELYLDLPACTCNAGLQIAAHKEKEKLHQFLIGLNPEYSTIRSQILSMDPLPNVNKAHSMAAHDEVQRQIMLGRELNSEALGFAAKIGNDFGGFNPNSSRGENKPRGRPFCEYCGRNGHYWATCYQLNSHPSSDQSSSRSLKAGFSRQGGRHVTLPSSPIPQSQRGGSFGHSNPGDSSRYSNPVSSGGFHSVGSGGFHSSDPFQQRFAQTTRGEWRPNQTVFPVNCG</sequence>